<keyword evidence="2" id="KW-1185">Reference proteome</keyword>
<gene>
    <name evidence="1" type="ORF">BDV33DRAFT_208233</name>
</gene>
<evidence type="ECO:0000313" key="2">
    <source>
        <dbReference type="Proteomes" id="UP000326799"/>
    </source>
</evidence>
<sequence length="156" mass="16620">MDRIERLLDGDFPDEFSGDAVAVNPEMAPTPVTEPCLALFCCWASPSGDLTPAKIFLEQTTQAGRVLGNNITETIPAAYGLGDSSSGTFFCSRNVNRIYQNVGTILARPPPPHPLSTIIIHNNHGEGSRHRVADTVGGAFRIDTNMSFSASMGALG</sequence>
<evidence type="ECO:0000313" key="1">
    <source>
        <dbReference type="EMBL" id="KAB8215528.1"/>
    </source>
</evidence>
<dbReference type="EMBL" id="ML733500">
    <property type="protein sequence ID" value="KAB8215528.1"/>
    <property type="molecule type" value="Genomic_DNA"/>
</dbReference>
<name>A0A5N6EDN8_9EURO</name>
<proteinExistence type="predicted"/>
<protein>
    <submittedName>
        <fullName evidence="1">Uncharacterized protein</fullName>
    </submittedName>
</protein>
<accession>A0A5N6EDN8</accession>
<organism evidence="1 2">
    <name type="scientific">Aspergillus novoparasiticus</name>
    <dbReference type="NCBI Taxonomy" id="986946"/>
    <lineage>
        <taxon>Eukaryota</taxon>
        <taxon>Fungi</taxon>
        <taxon>Dikarya</taxon>
        <taxon>Ascomycota</taxon>
        <taxon>Pezizomycotina</taxon>
        <taxon>Eurotiomycetes</taxon>
        <taxon>Eurotiomycetidae</taxon>
        <taxon>Eurotiales</taxon>
        <taxon>Aspergillaceae</taxon>
        <taxon>Aspergillus</taxon>
        <taxon>Aspergillus subgen. Circumdati</taxon>
    </lineage>
</organism>
<dbReference type="AlphaFoldDB" id="A0A5N6EDN8"/>
<reference evidence="1 2" key="1">
    <citation type="submission" date="2019-04" db="EMBL/GenBank/DDBJ databases">
        <title>Fungal friends and foes A comparative genomics study of 23 Aspergillus species from section Flavi.</title>
        <authorList>
            <consortium name="DOE Joint Genome Institute"/>
            <person name="Kjaerbolling I."/>
            <person name="Vesth T.C."/>
            <person name="Frisvad J.C."/>
            <person name="Nybo J.L."/>
            <person name="Theobald S."/>
            <person name="Kildgaard S."/>
            <person name="Petersen T.I."/>
            <person name="Kuo A."/>
            <person name="Sato A."/>
            <person name="Lyhne E.K."/>
            <person name="Kogle M.E."/>
            <person name="Wiebenga A."/>
            <person name="Kun R.S."/>
            <person name="Lubbers R.J."/>
            <person name="Makela M.R."/>
            <person name="Barry K."/>
            <person name="Chovatia M."/>
            <person name="Clum A."/>
            <person name="Daum C."/>
            <person name="Haridas S."/>
            <person name="He G."/>
            <person name="LaButti K."/>
            <person name="Lipzen A."/>
            <person name="Mondo S."/>
            <person name="Pangilinan J."/>
            <person name="Riley R."/>
            <person name="Salamov A."/>
            <person name="Simmons B.A."/>
            <person name="Magnuson J.K."/>
            <person name="Henrissat B."/>
            <person name="Mortensen U.H."/>
            <person name="Larsen T.O."/>
            <person name="De vries R.P."/>
            <person name="Grigoriev I.V."/>
            <person name="Machida M."/>
            <person name="Baker S.E."/>
            <person name="Andersen M.R."/>
        </authorList>
    </citation>
    <scope>NUCLEOTIDE SEQUENCE [LARGE SCALE GENOMIC DNA]</scope>
    <source>
        <strain evidence="1 2">CBS 126849</strain>
    </source>
</reference>
<dbReference type="Proteomes" id="UP000326799">
    <property type="component" value="Unassembled WGS sequence"/>
</dbReference>